<evidence type="ECO:0000313" key="4">
    <source>
        <dbReference type="EMBL" id="QRN90221.1"/>
    </source>
</evidence>
<sequence>MKTKAQIQARLKAYAKGTVDSPYRVTKPYSYDARFGKMEVGAIDADQSFHAQCMDLIVDYMLWLTDNKTRMWGDAKQSINNKLPEGYKVVKNEPETIPETGWIAVYTIGSYAQYGHIGIVNNPGNTTKFQILEQNWNNLANKKPQLRWDNYYGLTHFIAVPYAESTVKKETAKKTTAKATTTTKKKTTKLKYNRDEVKGYKLPKRGYKPKGIVIHNDASSLTAEQWRNALVNAPLSILERGIAHSYISNGYVYQALPESRIAWHTANNDGNKNYYGIEVCQSMRATDKQFLENEQQAFQEAARMLKKWKLPVNRDTVRIHSEFSATQCPHRSLALHCNYTSSYRAPQDVVNKMKDYFISQIKSYYDGKIPTGTTVTASKPSTNTTTKTPSGFKTNRYGILYKAEHASFTPTVKYIYTRSVGPSRQNPVAGVLYKGQTIDYSEIQKFDGHIWVSWDTNAGITVYMPVREWNAQTGAVGPLWGTIK</sequence>
<dbReference type="SUPFAM" id="SSF54001">
    <property type="entry name" value="Cysteine proteinases"/>
    <property type="match status" value="1"/>
</dbReference>
<name>A0AB37HHE9_MAMSC</name>
<dbReference type="Gene3D" id="3.90.1720.10">
    <property type="entry name" value="endopeptidase domain like (from Nostoc punctiforme)"/>
    <property type="match status" value="1"/>
</dbReference>
<evidence type="ECO:0000256" key="2">
    <source>
        <dbReference type="ARBA" id="ARBA00011901"/>
    </source>
</evidence>
<dbReference type="EMBL" id="CP069389">
    <property type="protein sequence ID" value="QRN90221.1"/>
    <property type="molecule type" value="Genomic_DNA"/>
</dbReference>
<comment type="catalytic activity">
    <reaction evidence="1">
        <text>Hydrolyzes the link between N-acetylmuramoyl residues and L-amino acid residues in certain cell-wall glycopeptides.</text>
        <dbReference type="EC" id="3.5.1.28"/>
    </reaction>
</comment>
<dbReference type="Gene3D" id="2.30.30.40">
    <property type="entry name" value="SH3 Domains"/>
    <property type="match status" value="1"/>
</dbReference>
<evidence type="ECO:0000313" key="5">
    <source>
        <dbReference type="Proteomes" id="UP000640299"/>
    </source>
</evidence>
<protein>
    <recommendedName>
        <fullName evidence="2">N-acetylmuramoyl-L-alanine amidase</fullName>
        <ecNumber evidence="2">3.5.1.28</ecNumber>
    </recommendedName>
</protein>
<organism evidence="4 5">
    <name type="scientific">Mammaliicoccus sciuri</name>
    <name type="common">Staphylococcus sciuri</name>
    <dbReference type="NCBI Taxonomy" id="1296"/>
    <lineage>
        <taxon>Bacteria</taxon>
        <taxon>Bacillati</taxon>
        <taxon>Bacillota</taxon>
        <taxon>Bacilli</taxon>
        <taxon>Bacillales</taxon>
        <taxon>Staphylococcaceae</taxon>
        <taxon>Mammaliicoccus</taxon>
    </lineage>
</organism>
<dbReference type="SMART" id="SM00287">
    <property type="entry name" value="SH3b"/>
    <property type="match status" value="1"/>
</dbReference>
<dbReference type="SUPFAM" id="SSF55846">
    <property type="entry name" value="N-acetylmuramoyl-L-alanine amidase-like"/>
    <property type="match status" value="1"/>
</dbReference>
<dbReference type="Pfam" id="PF01510">
    <property type="entry name" value="Amidase_2"/>
    <property type="match status" value="1"/>
</dbReference>
<dbReference type="GO" id="GO:0009253">
    <property type="term" value="P:peptidoglycan catabolic process"/>
    <property type="evidence" value="ECO:0007669"/>
    <property type="project" value="InterPro"/>
</dbReference>
<dbReference type="GO" id="GO:0008745">
    <property type="term" value="F:N-acetylmuramoyl-L-alanine amidase activity"/>
    <property type="evidence" value="ECO:0007669"/>
    <property type="project" value="UniProtKB-EC"/>
</dbReference>
<dbReference type="Gene3D" id="3.40.80.10">
    <property type="entry name" value="Peptidoglycan recognition protein-like"/>
    <property type="match status" value="1"/>
</dbReference>
<dbReference type="InterPro" id="IPR038765">
    <property type="entry name" value="Papain-like_cys_pep_sf"/>
</dbReference>
<dbReference type="AlphaFoldDB" id="A0AB37HHE9"/>
<dbReference type="InterPro" id="IPR007921">
    <property type="entry name" value="CHAP_dom"/>
</dbReference>
<proteinExistence type="predicted"/>
<feature type="domain" description="Peptidase C51" evidence="3">
    <location>
        <begin position="28"/>
        <end position="159"/>
    </location>
</feature>
<dbReference type="Pfam" id="PF08460">
    <property type="entry name" value="SH3_5"/>
    <property type="match status" value="1"/>
</dbReference>
<dbReference type="InterPro" id="IPR036505">
    <property type="entry name" value="Amidase/PGRP_sf"/>
</dbReference>
<dbReference type="EC" id="3.5.1.28" evidence="2"/>
<dbReference type="RefSeq" id="WP_204218625.1">
    <property type="nucleotide sequence ID" value="NZ_CP069389.1"/>
</dbReference>
<dbReference type="InterPro" id="IPR003646">
    <property type="entry name" value="SH3-like_bac-type"/>
</dbReference>
<dbReference type="Pfam" id="PF05257">
    <property type="entry name" value="CHAP"/>
    <property type="match status" value="1"/>
</dbReference>
<dbReference type="InterPro" id="IPR002502">
    <property type="entry name" value="Amidase_domain"/>
</dbReference>
<reference evidence="4" key="1">
    <citation type="submission" date="2021-02" db="EMBL/GenBank/DDBJ databases">
        <title>cfr and optrA-positive Staphylococcus spp.</title>
        <authorList>
            <person name="Chen L."/>
        </authorList>
    </citation>
    <scope>NUCLEOTIDE SEQUENCE</scope>
    <source>
        <strain evidence="4">GDQ20D70P</strain>
    </source>
</reference>
<dbReference type="Proteomes" id="UP000640299">
    <property type="component" value="Chromosome"/>
</dbReference>
<dbReference type="CDD" id="cd06583">
    <property type="entry name" value="PGRP"/>
    <property type="match status" value="1"/>
</dbReference>
<gene>
    <name evidence="4" type="ORF">JRU67_09110</name>
</gene>
<evidence type="ECO:0000259" key="3">
    <source>
        <dbReference type="PROSITE" id="PS50911"/>
    </source>
</evidence>
<dbReference type="PROSITE" id="PS50911">
    <property type="entry name" value="CHAP"/>
    <property type="match status" value="1"/>
</dbReference>
<accession>A0AB37HHE9</accession>
<evidence type="ECO:0000256" key="1">
    <source>
        <dbReference type="ARBA" id="ARBA00001561"/>
    </source>
</evidence>
<dbReference type="SMART" id="SM00644">
    <property type="entry name" value="Ami_2"/>
    <property type="match status" value="1"/>
</dbReference>